<feature type="compositionally biased region" description="Polar residues" evidence="1">
    <location>
        <begin position="116"/>
        <end position="126"/>
    </location>
</feature>
<proteinExistence type="predicted"/>
<gene>
    <name evidence="2" type="ORF">NHX12_020231</name>
</gene>
<comment type="caution">
    <text evidence="2">The sequence shown here is derived from an EMBL/GenBank/DDBJ whole genome shotgun (WGS) entry which is preliminary data.</text>
</comment>
<evidence type="ECO:0000313" key="2">
    <source>
        <dbReference type="EMBL" id="KAJ3611951.1"/>
    </source>
</evidence>
<dbReference type="EMBL" id="JANIIK010000036">
    <property type="protein sequence ID" value="KAJ3611951.1"/>
    <property type="molecule type" value="Genomic_DNA"/>
</dbReference>
<feature type="compositionally biased region" description="Polar residues" evidence="1">
    <location>
        <begin position="61"/>
        <end position="82"/>
    </location>
</feature>
<keyword evidence="3" id="KW-1185">Reference proteome</keyword>
<feature type="region of interest" description="Disordered" evidence="1">
    <location>
        <begin position="147"/>
        <end position="210"/>
    </location>
</feature>
<name>A0A9Q0IWH0_9TELE</name>
<feature type="compositionally biased region" description="Polar residues" evidence="1">
    <location>
        <begin position="36"/>
        <end position="54"/>
    </location>
</feature>
<dbReference type="Proteomes" id="UP001148018">
    <property type="component" value="Unassembled WGS sequence"/>
</dbReference>
<reference evidence="2" key="1">
    <citation type="submission" date="2022-07" db="EMBL/GenBank/DDBJ databases">
        <title>Chromosome-level genome of Muraenolepis orangiensis.</title>
        <authorList>
            <person name="Kim J."/>
        </authorList>
    </citation>
    <scope>NUCLEOTIDE SEQUENCE</scope>
    <source>
        <strain evidence="2">KU_S4_2022</strain>
        <tissue evidence="2">Muscle</tissue>
    </source>
</reference>
<protein>
    <submittedName>
        <fullName evidence="2">Uncharacterized protein</fullName>
    </submittedName>
</protein>
<evidence type="ECO:0000256" key="1">
    <source>
        <dbReference type="SAM" id="MobiDB-lite"/>
    </source>
</evidence>
<feature type="region of interest" description="Disordered" evidence="1">
    <location>
        <begin position="1"/>
        <end position="134"/>
    </location>
</feature>
<feature type="compositionally biased region" description="Polar residues" evidence="1">
    <location>
        <begin position="1"/>
        <end position="27"/>
    </location>
</feature>
<sequence>MEPNLRTRSSGTTQLSGPHGTKPQNQILRDHAALRSTWNQTSEPDPQGPHSSQVHMEPNIRTRSSGTTQLSGPHGTKPQNQILRDHAALRSTWNQTSEPDPQGPRSSQVHMEPNLRTRSSGTTQLSGPHGTKHQNQILRDHAALRSTWNQTSEPDPQGPRSSQVHMEPNSEPILRDTQLSGPHGTKHQNQILRDHAALRTKGAGPIKRGLRKRRYLGKTLTTPIPLVCVCSGRRRRTQLGEGGREGERRGERGGETGERVGETGGERGRDGGETGERRGRGWGSQEDGGSVPPRRSLIEKWLRGWWGAALSTVK</sequence>
<feature type="compositionally biased region" description="Basic and acidic residues" evidence="1">
    <location>
        <begin position="242"/>
        <end position="279"/>
    </location>
</feature>
<accession>A0A9Q0IWH0</accession>
<organism evidence="2 3">
    <name type="scientific">Muraenolepis orangiensis</name>
    <name type="common">Patagonian moray cod</name>
    <dbReference type="NCBI Taxonomy" id="630683"/>
    <lineage>
        <taxon>Eukaryota</taxon>
        <taxon>Metazoa</taxon>
        <taxon>Chordata</taxon>
        <taxon>Craniata</taxon>
        <taxon>Vertebrata</taxon>
        <taxon>Euteleostomi</taxon>
        <taxon>Actinopterygii</taxon>
        <taxon>Neopterygii</taxon>
        <taxon>Teleostei</taxon>
        <taxon>Neoteleostei</taxon>
        <taxon>Acanthomorphata</taxon>
        <taxon>Zeiogadaria</taxon>
        <taxon>Gadariae</taxon>
        <taxon>Gadiformes</taxon>
        <taxon>Muraenolepidoidei</taxon>
        <taxon>Muraenolepididae</taxon>
        <taxon>Muraenolepis</taxon>
    </lineage>
</organism>
<feature type="region of interest" description="Disordered" evidence="1">
    <location>
        <begin position="237"/>
        <end position="294"/>
    </location>
</feature>
<evidence type="ECO:0000313" key="3">
    <source>
        <dbReference type="Proteomes" id="UP001148018"/>
    </source>
</evidence>
<dbReference type="AlphaFoldDB" id="A0A9Q0IWH0"/>
<feature type="compositionally biased region" description="Polar residues" evidence="1">
    <location>
        <begin position="91"/>
        <end position="109"/>
    </location>
</feature>
<feature type="compositionally biased region" description="Polar residues" evidence="1">
    <location>
        <begin position="147"/>
        <end position="164"/>
    </location>
</feature>